<dbReference type="InterPro" id="IPR001689">
    <property type="entry name" value="Flag_FliM"/>
</dbReference>
<protein>
    <recommendedName>
        <fullName evidence="4">Flagellar motor switch protein FliM</fullName>
    </recommendedName>
</protein>
<feature type="domain" description="Flagellar motor switch protein FliN-like C-terminal" evidence="10">
    <location>
        <begin position="226"/>
        <end position="293"/>
    </location>
</feature>
<keyword evidence="8" id="KW-0472">Membrane</keyword>
<evidence type="ECO:0000313" key="12">
    <source>
        <dbReference type="Proteomes" id="UP000503399"/>
    </source>
</evidence>
<dbReference type="Gene3D" id="3.40.1550.10">
    <property type="entry name" value="CheC-like"/>
    <property type="match status" value="1"/>
</dbReference>
<dbReference type="InterPro" id="IPR036429">
    <property type="entry name" value="SpoA-like_sf"/>
</dbReference>
<dbReference type="GO" id="GO:0009425">
    <property type="term" value="C:bacterial-type flagellum basal body"/>
    <property type="evidence" value="ECO:0007669"/>
    <property type="project" value="UniProtKB-SubCell"/>
</dbReference>
<sequence>MVRTGTEGVRDYDFQRPHQLSRLELDALTLLFESWGRVTANFLSNYLRTVVSLHEVSGQQLPYEEYLDRVRVPTVLAVWDLNREAGGTALLQLDPAIALNIVDRALGGPGYGPFPVRELTEIEQAILRRILRRMGDLFVQTWAPTAPLSLELTQLEFNPAFAPVAAEGDLVVAFSHAISLDGQEGRLTWVWPFGVMRPLAELLTRHSLGREEGRRVEPRPREMERHLKAVPVHCTVVLGRARITLGDFDRLRAGDVLLLDRRYDESLELRVAGLPKFDVVAGRSHGHFAVRVIGRRPLDE</sequence>
<dbReference type="PANTHER" id="PTHR30034:SF6">
    <property type="entry name" value="YOP PROTEINS TRANSLOCATION PROTEIN Q"/>
    <property type="match status" value="1"/>
</dbReference>
<dbReference type="AlphaFoldDB" id="A0A6F8ZDE6"/>
<dbReference type="PANTHER" id="PTHR30034">
    <property type="entry name" value="FLAGELLAR MOTOR SWITCH PROTEIN FLIM"/>
    <property type="match status" value="1"/>
</dbReference>
<keyword evidence="11" id="KW-0282">Flagellum</keyword>
<organism evidence="11 12">
    <name type="scientific">Candidatus Hydrogenisulfobacillus filiaventi</name>
    <dbReference type="NCBI Taxonomy" id="2707344"/>
    <lineage>
        <taxon>Bacteria</taxon>
        <taxon>Bacillati</taxon>
        <taxon>Bacillota</taxon>
        <taxon>Clostridia</taxon>
        <taxon>Eubacteriales</taxon>
        <taxon>Clostridiales Family XVII. Incertae Sedis</taxon>
        <taxon>Candidatus Hydrogenisulfobacillus</taxon>
    </lineage>
</organism>
<evidence type="ECO:0000259" key="10">
    <source>
        <dbReference type="Pfam" id="PF01052"/>
    </source>
</evidence>
<keyword evidence="11" id="KW-0969">Cilium</keyword>
<dbReference type="GO" id="GO:0071978">
    <property type="term" value="P:bacterial-type flagellum-dependent swarming motility"/>
    <property type="evidence" value="ECO:0007669"/>
    <property type="project" value="TreeGrafter"/>
</dbReference>
<evidence type="ECO:0000256" key="1">
    <source>
        <dbReference type="ARBA" id="ARBA00004117"/>
    </source>
</evidence>
<evidence type="ECO:0000256" key="9">
    <source>
        <dbReference type="ARBA" id="ARBA00023143"/>
    </source>
</evidence>
<dbReference type="KEGG" id="hfv:R50_0530"/>
<gene>
    <name evidence="11" type="ORF">R50_0530</name>
</gene>
<dbReference type="Pfam" id="PF02154">
    <property type="entry name" value="FliM"/>
    <property type="match status" value="1"/>
</dbReference>
<dbReference type="GO" id="GO:0050918">
    <property type="term" value="P:positive chemotaxis"/>
    <property type="evidence" value="ECO:0007669"/>
    <property type="project" value="TreeGrafter"/>
</dbReference>
<comment type="similarity">
    <text evidence="3">Belongs to the FliM family.</text>
</comment>
<dbReference type="SUPFAM" id="SSF103039">
    <property type="entry name" value="CheC-like"/>
    <property type="match status" value="1"/>
</dbReference>
<dbReference type="EMBL" id="LR778114">
    <property type="protein sequence ID" value="CAB1128036.1"/>
    <property type="molecule type" value="Genomic_DNA"/>
</dbReference>
<evidence type="ECO:0000256" key="5">
    <source>
        <dbReference type="ARBA" id="ARBA00022475"/>
    </source>
</evidence>
<evidence type="ECO:0000256" key="7">
    <source>
        <dbReference type="ARBA" id="ARBA00022779"/>
    </source>
</evidence>
<keyword evidence="12" id="KW-1185">Reference proteome</keyword>
<dbReference type="Pfam" id="PF01052">
    <property type="entry name" value="FliMN_C"/>
    <property type="match status" value="1"/>
</dbReference>
<keyword evidence="7" id="KW-0283">Flagellar rotation</keyword>
<dbReference type="GO" id="GO:0005886">
    <property type="term" value="C:plasma membrane"/>
    <property type="evidence" value="ECO:0007669"/>
    <property type="project" value="UniProtKB-SubCell"/>
</dbReference>
<evidence type="ECO:0000256" key="2">
    <source>
        <dbReference type="ARBA" id="ARBA00004202"/>
    </source>
</evidence>
<accession>A0A6F8ZDE6</accession>
<dbReference type="GO" id="GO:0003774">
    <property type="term" value="F:cytoskeletal motor activity"/>
    <property type="evidence" value="ECO:0007669"/>
    <property type="project" value="InterPro"/>
</dbReference>
<dbReference type="SUPFAM" id="SSF101801">
    <property type="entry name" value="Surface presentation of antigens (SPOA)"/>
    <property type="match status" value="1"/>
</dbReference>
<evidence type="ECO:0000256" key="8">
    <source>
        <dbReference type="ARBA" id="ARBA00023136"/>
    </source>
</evidence>
<dbReference type="Gene3D" id="2.30.330.10">
    <property type="entry name" value="SpoA-like"/>
    <property type="match status" value="1"/>
</dbReference>
<evidence type="ECO:0000256" key="3">
    <source>
        <dbReference type="ARBA" id="ARBA00011049"/>
    </source>
</evidence>
<dbReference type="CDD" id="cd17908">
    <property type="entry name" value="FliM"/>
    <property type="match status" value="1"/>
</dbReference>
<reference evidence="11 12" key="1">
    <citation type="submission" date="2020-02" db="EMBL/GenBank/DDBJ databases">
        <authorList>
            <person name="Hogendoorn C."/>
        </authorList>
    </citation>
    <scope>NUCLEOTIDE SEQUENCE [LARGE SCALE GENOMIC DNA]</scope>
    <source>
        <strain evidence="11">R501</strain>
    </source>
</reference>
<dbReference type="InterPro" id="IPR001543">
    <property type="entry name" value="FliN-like_C"/>
</dbReference>
<keyword evidence="6" id="KW-0145">Chemotaxis</keyword>
<evidence type="ECO:0000256" key="4">
    <source>
        <dbReference type="ARBA" id="ARBA00021898"/>
    </source>
</evidence>
<evidence type="ECO:0000313" key="11">
    <source>
        <dbReference type="EMBL" id="CAB1128036.1"/>
    </source>
</evidence>
<evidence type="ECO:0000256" key="6">
    <source>
        <dbReference type="ARBA" id="ARBA00022500"/>
    </source>
</evidence>
<keyword evidence="11" id="KW-0966">Cell projection</keyword>
<comment type="subcellular location">
    <subcellularLocation>
        <location evidence="1">Bacterial flagellum basal body</location>
    </subcellularLocation>
    <subcellularLocation>
        <location evidence="2">Cell membrane</location>
        <topology evidence="2">Peripheral membrane protein</topology>
    </subcellularLocation>
</comment>
<dbReference type="InterPro" id="IPR028976">
    <property type="entry name" value="CheC-like_sf"/>
</dbReference>
<keyword evidence="5" id="KW-1003">Cell membrane</keyword>
<dbReference type="Proteomes" id="UP000503399">
    <property type="component" value="Chromosome"/>
</dbReference>
<name>A0A6F8ZDE6_9FIRM</name>
<proteinExistence type="inferred from homology"/>
<dbReference type="PIRSF" id="PIRSF002888">
    <property type="entry name" value="FliM"/>
    <property type="match status" value="1"/>
</dbReference>
<keyword evidence="9" id="KW-0975">Bacterial flagellum</keyword>